<dbReference type="Proteomes" id="UP000012015">
    <property type="component" value="Unassembled WGS sequence"/>
</dbReference>
<dbReference type="InterPro" id="IPR009297">
    <property type="entry name" value="DUF952"/>
</dbReference>
<evidence type="ECO:0000313" key="1">
    <source>
        <dbReference type="EMBL" id="EMQ97419.1"/>
    </source>
</evidence>
<sequence length="126" mass="13710">MTKILHLTETESWEAAQEAGVYRQSTRGATLAEVGYIHCSSEDQLPAVASFIYADYSGELVVLELDASAISAAGIEIRFEDGGTGELFPHFYGELQTEWVRATHRATMSDGTLSVPDINNLRGTTP</sequence>
<dbReference type="AlphaFoldDB" id="M7N6M6"/>
<dbReference type="STRING" id="1276920.ADIAG_03214"/>
<gene>
    <name evidence="1" type="ORF">ADIAG_03214</name>
</gene>
<protein>
    <recommendedName>
        <fullName evidence="3">DUF952 domain-containing protein</fullName>
    </recommendedName>
</protein>
<dbReference type="Gene3D" id="3.20.170.20">
    <property type="entry name" value="Protein of unknown function DUF952"/>
    <property type="match status" value="1"/>
</dbReference>
<dbReference type="Pfam" id="PF06108">
    <property type="entry name" value="DUF952"/>
    <property type="match status" value="1"/>
</dbReference>
<evidence type="ECO:0000313" key="2">
    <source>
        <dbReference type="Proteomes" id="UP000012015"/>
    </source>
</evidence>
<proteinExistence type="predicted"/>
<dbReference type="PATRIC" id="fig|1276920.7.peg.3219"/>
<dbReference type="EMBL" id="AOCK01000010">
    <property type="protein sequence ID" value="EMQ97419.1"/>
    <property type="molecule type" value="Genomic_DNA"/>
</dbReference>
<keyword evidence="2" id="KW-1185">Reference proteome</keyword>
<accession>M7N6M6</accession>
<reference evidence="1 2" key="1">
    <citation type="journal article" date="2013" name="Genome Announc.">
        <title>Draft Genome Sequence of Arthrobacter gangotriensis Strain Lz1yT, Isolated from a Penguin Rookery Soil Sample Collected in Antarctica, near the Indian Station Dakshin Gangotri.</title>
        <authorList>
            <person name="Shivaji S."/>
            <person name="Ara S."/>
            <person name="Bandi S."/>
            <person name="Singh A."/>
            <person name="Kumar Pinnaka A."/>
        </authorList>
    </citation>
    <scope>NUCLEOTIDE SEQUENCE [LARGE SCALE GENOMIC DNA]</scope>
    <source>
        <strain evidence="1 2">Lz1y</strain>
    </source>
</reference>
<dbReference type="eggNOG" id="COG3502">
    <property type="taxonomic scope" value="Bacteria"/>
</dbReference>
<comment type="caution">
    <text evidence="1">The sequence shown here is derived from an EMBL/GenBank/DDBJ whole genome shotgun (WGS) entry which is preliminary data.</text>
</comment>
<evidence type="ECO:0008006" key="3">
    <source>
        <dbReference type="Google" id="ProtNLM"/>
    </source>
</evidence>
<organism evidence="1 2">
    <name type="scientific">Paeniglutamicibacter gangotriensis Lz1y</name>
    <dbReference type="NCBI Taxonomy" id="1276920"/>
    <lineage>
        <taxon>Bacteria</taxon>
        <taxon>Bacillati</taxon>
        <taxon>Actinomycetota</taxon>
        <taxon>Actinomycetes</taxon>
        <taxon>Micrococcales</taxon>
        <taxon>Micrococcaceae</taxon>
        <taxon>Paeniglutamicibacter</taxon>
    </lineage>
</organism>
<dbReference type="PANTHER" id="PTHR34129">
    <property type="entry name" value="BLR1139 PROTEIN"/>
    <property type="match status" value="1"/>
</dbReference>
<name>M7N6M6_9MICC</name>
<dbReference type="SUPFAM" id="SSF56399">
    <property type="entry name" value="ADP-ribosylation"/>
    <property type="match status" value="1"/>
</dbReference>
<dbReference type="RefSeq" id="WP_007272381.1">
    <property type="nucleotide sequence ID" value="NZ_AOCK01000010.1"/>
</dbReference>
<dbReference type="PANTHER" id="PTHR34129:SF1">
    <property type="entry name" value="DUF952 DOMAIN-CONTAINING PROTEIN"/>
    <property type="match status" value="1"/>
</dbReference>